<keyword evidence="4" id="KW-1185">Reference proteome</keyword>
<dbReference type="PANTHER" id="PTHR33646">
    <property type="entry name" value="GB|AAF00631.1"/>
    <property type="match status" value="1"/>
</dbReference>
<comment type="caution">
    <text evidence="3">The sequence shown here is derived from an EMBL/GenBank/DDBJ whole genome shotgun (WGS) entry which is preliminary data.</text>
</comment>
<dbReference type="InterPro" id="IPR045883">
    <property type="entry name" value="At4g13530-like"/>
</dbReference>
<keyword evidence="2" id="KW-0472">Membrane</keyword>
<feature type="region of interest" description="Disordered" evidence="1">
    <location>
        <begin position="108"/>
        <end position="137"/>
    </location>
</feature>
<evidence type="ECO:0000313" key="4">
    <source>
        <dbReference type="Proteomes" id="UP001412067"/>
    </source>
</evidence>
<protein>
    <submittedName>
        <fullName evidence="3">Uncharacterized protein</fullName>
    </submittedName>
</protein>
<organism evidence="3 4">
    <name type="scientific">Platanthera guangdongensis</name>
    <dbReference type="NCBI Taxonomy" id="2320717"/>
    <lineage>
        <taxon>Eukaryota</taxon>
        <taxon>Viridiplantae</taxon>
        <taxon>Streptophyta</taxon>
        <taxon>Embryophyta</taxon>
        <taxon>Tracheophyta</taxon>
        <taxon>Spermatophyta</taxon>
        <taxon>Magnoliopsida</taxon>
        <taxon>Liliopsida</taxon>
        <taxon>Asparagales</taxon>
        <taxon>Orchidaceae</taxon>
        <taxon>Orchidoideae</taxon>
        <taxon>Orchideae</taxon>
        <taxon>Orchidinae</taxon>
        <taxon>Platanthera</taxon>
    </lineage>
</organism>
<proteinExistence type="predicted"/>
<dbReference type="PANTHER" id="PTHR33646:SF6">
    <property type="entry name" value="TRANSMEMBRANE PROTEIN"/>
    <property type="match status" value="1"/>
</dbReference>
<feature type="transmembrane region" description="Helical" evidence="2">
    <location>
        <begin position="250"/>
        <end position="270"/>
    </location>
</feature>
<name>A0ABR2LIY1_9ASPA</name>
<evidence type="ECO:0000256" key="1">
    <source>
        <dbReference type="SAM" id="MobiDB-lite"/>
    </source>
</evidence>
<keyword evidence="2" id="KW-0812">Transmembrane</keyword>
<keyword evidence="2" id="KW-1133">Transmembrane helix</keyword>
<sequence>MGLDRVLGKFYSLYYVLGDFSDHLDLKGACLNRCAKIVTQPSTLRDLLVEFNGEIEDRNRPVADPAKFTSMEDCFELHEWELVDGGDFTDNIITVMVLKDDYFAIDSGGSPRSAEDRDTGGVDSDNPSSDDSDCDSNKFLEASTDNVGFVRMEFPMRNSGGLGSDETTDLEEIDAVVKDLRGESEAGESSCESVWDNSGGGSEGSGSSDSREVAEVGDGACVTESEKRVKIWWKVPMVLLKYCFFGMRPVWSLSMAAAMVAILMLLKKLYRMKRKIRRIPLRIAIDDKVNELLFLFALPGGDSTFLGFQLNEKKFRYQFVDLVTCN</sequence>
<gene>
    <name evidence="3" type="ORF">KSP40_PGU008512</name>
</gene>
<evidence type="ECO:0000313" key="3">
    <source>
        <dbReference type="EMBL" id="KAK8942072.1"/>
    </source>
</evidence>
<dbReference type="Proteomes" id="UP001412067">
    <property type="component" value="Unassembled WGS sequence"/>
</dbReference>
<dbReference type="EMBL" id="JBBWWR010000019">
    <property type="protein sequence ID" value="KAK8942072.1"/>
    <property type="molecule type" value="Genomic_DNA"/>
</dbReference>
<reference evidence="3 4" key="1">
    <citation type="journal article" date="2022" name="Nat. Plants">
        <title>Genomes of leafy and leafless Platanthera orchids illuminate the evolution of mycoheterotrophy.</title>
        <authorList>
            <person name="Li M.H."/>
            <person name="Liu K.W."/>
            <person name="Li Z."/>
            <person name="Lu H.C."/>
            <person name="Ye Q.L."/>
            <person name="Zhang D."/>
            <person name="Wang J.Y."/>
            <person name="Li Y.F."/>
            <person name="Zhong Z.M."/>
            <person name="Liu X."/>
            <person name="Yu X."/>
            <person name="Liu D.K."/>
            <person name="Tu X.D."/>
            <person name="Liu B."/>
            <person name="Hao Y."/>
            <person name="Liao X.Y."/>
            <person name="Jiang Y.T."/>
            <person name="Sun W.H."/>
            <person name="Chen J."/>
            <person name="Chen Y.Q."/>
            <person name="Ai Y."/>
            <person name="Zhai J.W."/>
            <person name="Wu S.S."/>
            <person name="Zhou Z."/>
            <person name="Hsiao Y.Y."/>
            <person name="Wu W.L."/>
            <person name="Chen Y.Y."/>
            <person name="Lin Y.F."/>
            <person name="Hsu J.L."/>
            <person name="Li C.Y."/>
            <person name="Wang Z.W."/>
            <person name="Zhao X."/>
            <person name="Zhong W.Y."/>
            <person name="Ma X.K."/>
            <person name="Ma L."/>
            <person name="Huang J."/>
            <person name="Chen G.Z."/>
            <person name="Huang M.Z."/>
            <person name="Huang L."/>
            <person name="Peng D.H."/>
            <person name="Luo Y.B."/>
            <person name="Zou S.Q."/>
            <person name="Chen S.P."/>
            <person name="Lan S."/>
            <person name="Tsai W.C."/>
            <person name="Van de Peer Y."/>
            <person name="Liu Z.J."/>
        </authorList>
    </citation>
    <scope>NUCLEOTIDE SEQUENCE [LARGE SCALE GENOMIC DNA]</scope>
    <source>
        <strain evidence="3">Lor288</strain>
    </source>
</reference>
<feature type="region of interest" description="Disordered" evidence="1">
    <location>
        <begin position="181"/>
        <end position="217"/>
    </location>
</feature>
<accession>A0ABR2LIY1</accession>
<evidence type="ECO:0000256" key="2">
    <source>
        <dbReference type="SAM" id="Phobius"/>
    </source>
</evidence>